<dbReference type="GO" id="GO:0005654">
    <property type="term" value="C:nucleoplasm"/>
    <property type="evidence" value="ECO:0007669"/>
    <property type="project" value="TreeGrafter"/>
</dbReference>
<dbReference type="GeneID" id="100166167"/>
<protein>
    <submittedName>
        <fullName evidence="2">Uncharacterized protein</fullName>
    </submittedName>
</protein>
<feature type="compositionally biased region" description="Low complexity" evidence="1">
    <location>
        <begin position="15"/>
        <end position="28"/>
    </location>
</feature>
<reference evidence="2" key="2">
    <citation type="submission" date="2022-06" db="UniProtKB">
        <authorList>
            <consortium name="EnsemblMetazoa"/>
        </authorList>
    </citation>
    <scope>IDENTIFICATION</scope>
</reference>
<evidence type="ECO:0000313" key="2">
    <source>
        <dbReference type="EnsemblMetazoa" id="XP_008181925.2"/>
    </source>
</evidence>
<accession>A0A8R2B4W7</accession>
<keyword evidence="3" id="KW-1185">Reference proteome</keyword>
<sequence length="314" mass="36398">MMNDTNIDATEEIPETPTFTESPTTITPTSTINAELSDIEIELHPKQRILKVSSIESMNSDNSSATNVTAVEINQSSTTSEPDTFTNYYQMFLNIRKQIHKKHMSMFPVQPKPPSGFEDYLMNRRTYVLDGNYRSRVVNTQTPTPANLHKHLKNMFVEQEKERQKLRVQHLVEKEKLVMSVEQEILRVHGRAARALANQPLPFSVCTILNDNEVYNIMTPEQEKDKDGHGHSGYNGRIFLSWLQDIDNKWEKIKIDLLLRQRNEAEGLHAIQKMNWGWKLKEIQLRTYSSLEPNIDEEHVPIVKVNKDFDHFPA</sequence>
<proteinExistence type="predicted"/>
<organism evidence="2 3">
    <name type="scientific">Acyrthosiphon pisum</name>
    <name type="common">Pea aphid</name>
    <dbReference type="NCBI Taxonomy" id="7029"/>
    <lineage>
        <taxon>Eukaryota</taxon>
        <taxon>Metazoa</taxon>
        <taxon>Ecdysozoa</taxon>
        <taxon>Arthropoda</taxon>
        <taxon>Hexapoda</taxon>
        <taxon>Insecta</taxon>
        <taxon>Pterygota</taxon>
        <taxon>Neoptera</taxon>
        <taxon>Paraneoptera</taxon>
        <taxon>Hemiptera</taxon>
        <taxon>Sternorrhyncha</taxon>
        <taxon>Aphidomorpha</taxon>
        <taxon>Aphidoidea</taxon>
        <taxon>Aphididae</taxon>
        <taxon>Macrosiphini</taxon>
        <taxon>Acyrthosiphon</taxon>
    </lineage>
</organism>
<evidence type="ECO:0000256" key="1">
    <source>
        <dbReference type="SAM" id="MobiDB-lite"/>
    </source>
</evidence>
<evidence type="ECO:0000313" key="3">
    <source>
        <dbReference type="Proteomes" id="UP000007819"/>
    </source>
</evidence>
<dbReference type="PANTHER" id="PTHR24149:SF14">
    <property type="entry name" value="ANKYRIN REPEAT DOMAIN 12"/>
    <property type="match status" value="1"/>
</dbReference>
<dbReference type="RefSeq" id="XP_008181925.2">
    <property type="nucleotide sequence ID" value="XM_008183703.3"/>
</dbReference>
<dbReference type="InterPro" id="IPR053210">
    <property type="entry name" value="ANKRD12"/>
</dbReference>
<dbReference type="OrthoDB" id="5806726at2759"/>
<dbReference type="KEGG" id="api:100166167"/>
<dbReference type="EnsemblMetazoa" id="XM_008183703.3">
    <property type="protein sequence ID" value="XP_008181925.2"/>
    <property type="gene ID" value="LOC100166167"/>
</dbReference>
<dbReference type="AlphaFoldDB" id="A0A8R2B4W7"/>
<dbReference type="PANTHER" id="PTHR24149">
    <property type="entry name" value="ANKYRIN REPEAT DOMAIN-CONTAINING PROTEIN 12"/>
    <property type="match status" value="1"/>
</dbReference>
<name>A0A8R2B4W7_ACYPI</name>
<feature type="region of interest" description="Disordered" evidence="1">
    <location>
        <begin position="1"/>
        <end position="28"/>
    </location>
</feature>
<dbReference type="Proteomes" id="UP000007819">
    <property type="component" value="Chromosome A2"/>
</dbReference>
<reference evidence="3" key="1">
    <citation type="submission" date="2010-06" db="EMBL/GenBank/DDBJ databases">
        <authorList>
            <person name="Jiang H."/>
            <person name="Abraham K."/>
            <person name="Ali S."/>
            <person name="Alsbrooks S.L."/>
            <person name="Anim B.N."/>
            <person name="Anosike U.S."/>
            <person name="Attaway T."/>
            <person name="Bandaranaike D.P."/>
            <person name="Battles P.K."/>
            <person name="Bell S.N."/>
            <person name="Bell A.V."/>
            <person name="Beltran B."/>
            <person name="Bickham C."/>
            <person name="Bustamante Y."/>
            <person name="Caleb T."/>
            <person name="Canada A."/>
            <person name="Cardenas V."/>
            <person name="Carter K."/>
            <person name="Chacko J."/>
            <person name="Chandrabose M.N."/>
            <person name="Chavez D."/>
            <person name="Chavez A."/>
            <person name="Chen L."/>
            <person name="Chu H.-S."/>
            <person name="Claassen K.J."/>
            <person name="Cockrell R."/>
            <person name="Collins M."/>
            <person name="Cooper J.A."/>
            <person name="Cree A."/>
            <person name="Curry S.M."/>
            <person name="Da Y."/>
            <person name="Dao M.D."/>
            <person name="Das B."/>
            <person name="Davila M.-L."/>
            <person name="Davy-Carroll L."/>
            <person name="Denson S."/>
            <person name="Dinh H."/>
            <person name="Ebong V.E."/>
            <person name="Edwards J.R."/>
            <person name="Egan A."/>
            <person name="El-Daye J."/>
            <person name="Escobedo L."/>
            <person name="Fernandez S."/>
            <person name="Fernando P.R."/>
            <person name="Flagg N."/>
            <person name="Forbes L.D."/>
            <person name="Fowler R.G."/>
            <person name="Fu Q."/>
            <person name="Gabisi R.A."/>
            <person name="Ganer J."/>
            <person name="Garbino Pronczuk A."/>
            <person name="Garcia R.M."/>
            <person name="Garner T."/>
            <person name="Garrett T.E."/>
            <person name="Gonzalez D.A."/>
            <person name="Hamid H."/>
            <person name="Hawkins E.S."/>
            <person name="Hirani K."/>
            <person name="Hogues M.E."/>
            <person name="Hollins B."/>
            <person name="Hsiao C.-H."/>
            <person name="Jabil R."/>
            <person name="James M.L."/>
            <person name="Jhangiani S.N."/>
            <person name="Johnson B."/>
            <person name="Johnson Q."/>
            <person name="Joshi V."/>
            <person name="Kalu J.B."/>
            <person name="Kam C."/>
            <person name="Kashfia A."/>
            <person name="Keebler J."/>
            <person name="Kisamo H."/>
            <person name="Kovar C.L."/>
            <person name="Lago L.A."/>
            <person name="Lai C.-Y."/>
            <person name="Laidlaw J."/>
            <person name="Lara F."/>
            <person name="Le T.-K."/>
            <person name="Lee S.L."/>
            <person name="Legall F.H."/>
            <person name="Lemon S.J."/>
            <person name="Lewis L.R."/>
            <person name="Li B."/>
            <person name="Liu Y."/>
            <person name="Liu Y.-S."/>
            <person name="Lopez J."/>
            <person name="Lozado R.J."/>
            <person name="Lu J."/>
            <person name="Madu R.C."/>
            <person name="Maheshwari M."/>
            <person name="Maheshwari R."/>
            <person name="Malloy K."/>
            <person name="Martinez E."/>
            <person name="Mathew T."/>
            <person name="Mercado I.C."/>
            <person name="Mercado C."/>
            <person name="Meyer B."/>
            <person name="Montgomery K."/>
            <person name="Morgan M.B."/>
            <person name="Munidasa M."/>
            <person name="Nazareth L.V."/>
            <person name="Nelson J."/>
            <person name="Ng B.M."/>
            <person name="Nguyen N.B."/>
            <person name="Nguyen P.Q."/>
            <person name="Nguyen T."/>
            <person name="Obregon M."/>
            <person name="Okwuonu G.O."/>
            <person name="Onwere C.G."/>
            <person name="Orozco G."/>
            <person name="Parra A."/>
            <person name="Patel S."/>
            <person name="Patil S."/>
            <person name="Perez A."/>
            <person name="Perez Y."/>
            <person name="Pham C."/>
            <person name="Primus E.L."/>
            <person name="Pu L.-L."/>
            <person name="Puazo M."/>
            <person name="Qin X."/>
            <person name="Quiroz J.B."/>
            <person name="Reese J."/>
            <person name="Richards S."/>
            <person name="Rives C.M."/>
            <person name="Robberts R."/>
            <person name="Ruiz S.J."/>
            <person name="Ruiz M.J."/>
            <person name="Santibanez J."/>
            <person name="Schneider B.W."/>
            <person name="Sisson I."/>
            <person name="Smith M."/>
            <person name="Sodergren E."/>
            <person name="Song X.-Z."/>
            <person name="Song B.B."/>
            <person name="Summersgill H."/>
            <person name="Thelus R."/>
            <person name="Thornton R.D."/>
            <person name="Trejos Z.Y."/>
            <person name="Usmani K."/>
            <person name="Vattathil S."/>
            <person name="Villasana D."/>
            <person name="Walker D.L."/>
            <person name="Wang S."/>
            <person name="Wang K."/>
            <person name="White C.S."/>
            <person name="Williams A.C."/>
            <person name="Williamson J."/>
            <person name="Wilson K."/>
            <person name="Woghiren I.O."/>
            <person name="Woodworth J.R."/>
            <person name="Worley K.C."/>
            <person name="Wright R.A."/>
            <person name="Wu W."/>
            <person name="Young L."/>
            <person name="Zhang L."/>
            <person name="Zhang J."/>
            <person name="Zhu Y."/>
            <person name="Muzny D.M."/>
            <person name="Weinstock G."/>
            <person name="Gibbs R.A."/>
        </authorList>
    </citation>
    <scope>NUCLEOTIDE SEQUENCE [LARGE SCALE GENOMIC DNA]</scope>
    <source>
        <strain evidence="3">LSR1</strain>
    </source>
</reference>